<evidence type="ECO:0000313" key="2">
    <source>
        <dbReference type="Proteomes" id="UP000053820"/>
    </source>
</evidence>
<sequence>MTPPPPQPPNDSASGQFNSQLAQLLTASYRESEHLENAEQLFTSYSAAASYSASPPNANNSNSASPRPFNFRSRQCAIVECETRPYRAKLDRLSKSSKCGITSFPSFPHFDDLLKWGKSCFALFPHFNNPSKCGIMLSYYFCLSCTLVDSRLYITIISMLLGRRLALIAYTAPLGGRSPVIASCSRLEFDICSTRYLFSPLKST</sequence>
<reference evidence="1 2" key="1">
    <citation type="submission" date="2014-04" db="EMBL/GenBank/DDBJ databases">
        <title>Evolutionary Origins and Diversification of the Mycorrhizal Mutualists.</title>
        <authorList>
            <consortium name="DOE Joint Genome Institute"/>
            <consortium name="Mycorrhizal Genomics Consortium"/>
            <person name="Kohler A."/>
            <person name="Kuo A."/>
            <person name="Nagy L.G."/>
            <person name="Floudas D."/>
            <person name="Copeland A."/>
            <person name="Barry K.W."/>
            <person name="Cichocki N."/>
            <person name="Veneault-Fourrey C."/>
            <person name="LaButti K."/>
            <person name="Lindquist E.A."/>
            <person name="Lipzen A."/>
            <person name="Lundell T."/>
            <person name="Morin E."/>
            <person name="Murat C."/>
            <person name="Riley R."/>
            <person name="Ohm R."/>
            <person name="Sun H."/>
            <person name="Tunlid A."/>
            <person name="Henrissat B."/>
            <person name="Grigoriev I.V."/>
            <person name="Hibbett D.S."/>
            <person name="Martin F."/>
        </authorList>
    </citation>
    <scope>NUCLEOTIDE SEQUENCE [LARGE SCALE GENOMIC DNA]</scope>
    <source>
        <strain evidence="1 2">MD-312</strain>
    </source>
</reference>
<dbReference type="AlphaFoldDB" id="A0A0C9W6R0"/>
<organism evidence="1 2">
    <name type="scientific">Hydnomerulius pinastri MD-312</name>
    <dbReference type="NCBI Taxonomy" id="994086"/>
    <lineage>
        <taxon>Eukaryota</taxon>
        <taxon>Fungi</taxon>
        <taxon>Dikarya</taxon>
        <taxon>Basidiomycota</taxon>
        <taxon>Agaricomycotina</taxon>
        <taxon>Agaricomycetes</taxon>
        <taxon>Agaricomycetidae</taxon>
        <taxon>Boletales</taxon>
        <taxon>Boletales incertae sedis</taxon>
        <taxon>Leucogyrophana</taxon>
    </lineage>
</organism>
<protein>
    <submittedName>
        <fullName evidence="1">Uncharacterized protein</fullName>
    </submittedName>
</protein>
<dbReference type="HOGENOM" id="CLU_1346031_0_0_1"/>
<proteinExistence type="predicted"/>
<dbReference type="EMBL" id="KN840048">
    <property type="protein sequence ID" value="KIJ57927.1"/>
    <property type="molecule type" value="Genomic_DNA"/>
</dbReference>
<keyword evidence="2" id="KW-1185">Reference proteome</keyword>
<name>A0A0C9W6R0_9AGAM</name>
<feature type="non-terminal residue" evidence="1">
    <location>
        <position position="1"/>
    </location>
</feature>
<gene>
    <name evidence="1" type="ORF">HYDPIDRAFT_44709</name>
</gene>
<dbReference type="Proteomes" id="UP000053820">
    <property type="component" value="Unassembled WGS sequence"/>
</dbReference>
<evidence type="ECO:0000313" key="1">
    <source>
        <dbReference type="EMBL" id="KIJ57927.1"/>
    </source>
</evidence>
<accession>A0A0C9W6R0</accession>